<dbReference type="EMBL" id="BARW01000515">
    <property type="protein sequence ID" value="GAI65563.1"/>
    <property type="molecule type" value="Genomic_DNA"/>
</dbReference>
<dbReference type="PANTHER" id="PTHR43790">
    <property type="entry name" value="CARBOHYDRATE TRANSPORT ATP-BINDING PROTEIN MG119-RELATED"/>
    <property type="match status" value="1"/>
</dbReference>
<sequence length="245" mass="27189">MEKQPLMKATDIHKWYGKIHAVNGVSFAINRGEILGLIGDNGAGKSSLLKVLSGYHHQDKGEIFIEGEKVKITSPADARALGIETVYQERALVDSMSLARNFYMGREPVGHTGFLNKRKMAECIDVLKKIGLFINSPDYLVSNLSGGQRQGVAIGRAMYFKAKIVLLDEPVTALSVKEAHRILDLVKEFKEANISVIFITHNLQQVYDIADRFLVLDNGKKVKDIEKDATSMEELTRAVMGEINA</sequence>
<dbReference type="AlphaFoldDB" id="X1H7R4"/>
<protein>
    <recommendedName>
        <fullName evidence="3">ABC transporter domain-containing protein</fullName>
    </recommendedName>
</protein>
<dbReference type="InterPro" id="IPR003593">
    <property type="entry name" value="AAA+_ATPase"/>
</dbReference>
<dbReference type="InterPro" id="IPR003439">
    <property type="entry name" value="ABC_transporter-like_ATP-bd"/>
</dbReference>
<keyword evidence="1" id="KW-0547">Nucleotide-binding</keyword>
<comment type="caution">
    <text evidence="4">The sequence shown here is derived from an EMBL/GenBank/DDBJ whole genome shotgun (WGS) entry which is preliminary data.</text>
</comment>
<dbReference type="SMART" id="SM00382">
    <property type="entry name" value="AAA"/>
    <property type="match status" value="1"/>
</dbReference>
<dbReference type="InterPro" id="IPR050107">
    <property type="entry name" value="ABC_carbohydrate_import_ATPase"/>
</dbReference>
<proteinExistence type="predicted"/>
<evidence type="ECO:0000259" key="3">
    <source>
        <dbReference type="PROSITE" id="PS50893"/>
    </source>
</evidence>
<name>X1H7R4_9ZZZZ</name>
<evidence type="ECO:0000313" key="5">
    <source>
        <dbReference type="EMBL" id="GAI65563.1"/>
    </source>
</evidence>
<dbReference type="PROSITE" id="PS50893">
    <property type="entry name" value="ABC_TRANSPORTER_2"/>
    <property type="match status" value="1"/>
</dbReference>
<dbReference type="GO" id="GO:0016887">
    <property type="term" value="F:ATP hydrolysis activity"/>
    <property type="evidence" value="ECO:0007669"/>
    <property type="project" value="InterPro"/>
</dbReference>
<accession>X1H7R4</accession>
<evidence type="ECO:0000256" key="1">
    <source>
        <dbReference type="ARBA" id="ARBA00022741"/>
    </source>
</evidence>
<dbReference type="PANTHER" id="PTHR43790:SF8">
    <property type="entry name" value="SUGAR ABC TRANSPORTER ATP-BINDING PROTEIN"/>
    <property type="match status" value="1"/>
</dbReference>
<dbReference type="EMBL" id="BARU01018151">
    <property type="protein sequence ID" value="GAH53095.1"/>
    <property type="molecule type" value="Genomic_DNA"/>
</dbReference>
<dbReference type="GO" id="GO:0005524">
    <property type="term" value="F:ATP binding"/>
    <property type="evidence" value="ECO:0007669"/>
    <property type="project" value="UniProtKB-KW"/>
</dbReference>
<dbReference type="SUPFAM" id="SSF52540">
    <property type="entry name" value="P-loop containing nucleoside triphosphate hydrolases"/>
    <property type="match status" value="1"/>
</dbReference>
<dbReference type="InterPro" id="IPR027417">
    <property type="entry name" value="P-loop_NTPase"/>
</dbReference>
<dbReference type="Pfam" id="PF00005">
    <property type="entry name" value="ABC_tran"/>
    <property type="match status" value="1"/>
</dbReference>
<evidence type="ECO:0000256" key="2">
    <source>
        <dbReference type="ARBA" id="ARBA00022840"/>
    </source>
</evidence>
<organism evidence="4">
    <name type="scientific">marine sediment metagenome</name>
    <dbReference type="NCBI Taxonomy" id="412755"/>
    <lineage>
        <taxon>unclassified sequences</taxon>
        <taxon>metagenomes</taxon>
        <taxon>ecological metagenomes</taxon>
    </lineage>
</organism>
<dbReference type="CDD" id="cd03216">
    <property type="entry name" value="ABC_Carb_Monos_I"/>
    <property type="match status" value="1"/>
</dbReference>
<evidence type="ECO:0000313" key="4">
    <source>
        <dbReference type="EMBL" id="GAH53095.1"/>
    </source>
</evidence>
<feature type="domain" description="ABC transporter" evidence="3">
    <location>
        <begin position="7"/>
        <end position="243"/>
    </location>
</feature>
<keyword evidence="2" id="KW-0067">ATP-binding</keyword>
<gene>
    <name evidence="4" type="ORF">S03H2_30028</name>
    <name evidence="5" type="ORF">S12H4_02196</name>
</gene>
<reference evidence="4" key="1">
    <citation type="journal article" date="2014" name="Front. Microbiol.">
        <title>High frequency of phylogenetically diverse reductive dehalogenase-homologous genes in deep subseafloor sedimentary metagenomes.</title>
        <authorList>
            <person name="Kawai M."/>
            <person name="Futagami T."/>
            <person name="Toyoda A."/>
            <person name="Takaki Y."/>
            <person name="Nishi S."/>
            <person name="Hori S."/>
            <person name="Arai W."/>
            <person name="Tsubouchi T."/>
            <person name="Morono Y."/>
            <person name="Uchiyama I."/>
            <person name="Ito T."/>
            <person name="Fujiyama A."/>
            <person name="Inagaki F."/>
            <person name="Takami H."/>
        </authorList>
    </citation>
    <scope>NUCLEOTIDE SEQUENCE</scope>
    <source>
        <strain evidence="4">Expedition CK06-06</strain>
    </source>
</reference>
<dbReference type="Gene3D" id="3.40.50.300">
    <property type="entry name" value="P-loop containing nucleotide triphosphate hydrolases"/>
    <property type="match status" value="1"/>
</dbReference>